<evidence type="ECO:0000259" key="5">
    <source>
        <dbReference type="PROSITE" id="PS50304"/>
    </source>
</evidence>
<dbReference type="InterPro" id="IPR016685">
    <property type="entry name" value="Silence_cplx_Nase-comp_TudorSN"/>
</dbReference>
<keyword evidence="7" id="KW-1185">Reference proteome</keyword>
<dbReference type="Pfam" id="PF00567">
    <property type="entry name" value="TUDOR"/>
    <property type="match status" value="1"/>
</dbReference>
<dbReference type="GO" id="GO:0031332">
    <property type="term" value="C:RNAi effector complex"/>
    <property type="evidence" value="ECO:0007669"/>
    <property type="project" value="InterPro"/>
</dbReference>
<evidence type="ECO:0000256" key="4">
    <source>
        <dbReference type="PIRNR" id="PIRNR017179"/>
    </source>
</evidence>
<dbReference type="PROSITE" id="PS50304">
    <property type="entry name" value="TUDOR"/>
    <property type="match status" value="1"/>
</dbReference>
<dbReference type="AlphaFoldDB" id="A0A7E4ZWC5"/>
<reference evidence="8" key="2">
    <citation type="submission" date="2020-10" db="UniProtKB">
        <authorList>
            <consortium name="WormBaseParasite"/>
        </authorList>
    </citation>
    <scope>IDENTIFICATION</scope>
</reference>
<feature type="domain" description="Tudor" evidence="5">
    <location>
        <begin position="716"/>
        <end position="774"/>
    </location>
</feature>
<organism evidence="7 8">
    <name type="scientific">Panagrellus redivivus</name>
    <name type="common">Microworm</name>
    <dbReference type="NCBI Taxonomy" id="6233"/>
    <lineage>
        <taxon>Eukaryota</taxon>
        <taxon>Metazoa</taxon>
        <taxon>Ecdysozoa</taxon>
        <taxon>Nematoda</taxon>
        <taxon>Chromadorea</taxon>
        <taxon>Rhabditida</taxon>
        <taxon>Tylenchina</taxon>
        <taxon>Panagrolaimomorpha</taxon>
        <taxon>Panagrolaimoidea</taxon>
        <taxon>Panagrolaimidae</taxon>
        <taxon>Panagrellus</taxon>
    </lineage>
</organism>
<evidence type="ECO:0000313" key="7">
    <source>
        <dbReference type="Proteomes" id="UP000492821"/>
    </source>
</evidence>
<dbReference type="SUPFAM" id="SSF63748">
    <property type="entry name" value="Tudor/PWWP/MBT"/>
    <property type="match status" value="1"/>
</dbReference>
<dbReference type="SUPFAM" id="SSF50199">
    <property type="entry name" value="Staphylococcal nuclease"/>
    <property type="match status" value="5"/>
</dbReference>
<dbReference type="InterPro" id="IPR035437">
    <property type="entry name" value="SNase_OB-fold_sf"/>
</dbReference>
<dbReference type="WBParaSite" id="Pan_g21564.t1">
    <property type="protein sequence ID" value="Pan_g21564.t1"/>
    <property type="gene ID" value="Pan_g21564"/>
</dbReference>
<dbReference type="GO" id="GO:0004518">
    <property type="term" value="F:nuclease activity"/>
    <property type="evidence" value="ECO:0007669"/>
    <property type="project" value="TreeGrafter"/>
</dbReference>
<dbReference type="FunFam" id="2.30.30.140:FF:000018">
    <property type="entry name" value="Serine/threonine-protein kinase 31"/>
    <property type="match status" value="1"/>
</dbReference>
<evidence type="ECO:0000256" key="3">
    <source>
        <dbReference type="ARBA" id="ARBA00022737"/>
    </source>
</evidence>
<dbReference type="SMART" id="SM00318">
    <property type="entry name" value="SNc"/>
    <property type="match status" value="4"/>
</dbReference>
<evidence type="ECO:0000313" key="8">
    <source>
        <dbReference type="WBParaSite" id="Pan_g21564.t1"/>
    </source>
</evidence>
<dbReference type="GO" id="GO:0005634">
    <property type="term" value="C:nucleus"/>
    <property type="evidence" value="ECO:0007669"/>
    <property type="project" value="TreeGrafter"/>
</dbReference>
<feature type="domain" description="TNase-like" evidence="6">
    <location>
        <begin position="181"/>
        <end position="313"/>
    </location>
</feature>
<dbReference type="GO" id="GO:0005829">
    <property type="term" value="C:cytosol"/>
    <property type="evidence" value="ECO:0007669"/>
    <property type="project" value="UniProtKB-UniRule"/>
</dbReference>
<dbReference type="Proteomes" id="UP000492821">
    <property type="component" value="Unassembled WGS sequence"/>
</dbReference>
<dbReference type="FunFam" id="2.40.50.90:FF:000002">
    <property type="entry name" value="Staphylococcal nuclease domain-containing protein"/>
    <property type="match status" value="1"/>
</dbReference>
<keyword evidence="2 4" id="KW-0963">Cytoplasm</keyword>
<dbReference type="PANTHER" id="PTHR12302">
    <property type="entry name" value="EBNA2 BINDING PROTEIN P100"/>
    <property type="match status" value="1"/>
</dbReference>
<reference evidence="7" key="1">
    <citation type="journal article" date="2013" name="Genetics">
        <title>The draft genome and transcriptome of Panagrellus redivivus are shaped by the harsh demands of a free-living lifestyle.</title>
        <authorList>
            <person name="Srinivasan J."/>
            <person name="Dillman A.R."/>
            <person name="Macchietto M.G."/>
            <person name="Heikkinen L."/>
            <person name="Lakso M."/>
            <person name="Fracchia K.M."/>
            <person name="Antoshechkin I."/>
            <person name="Mortazavi A."/>
            <person name="Wong G."/>
            <person name="Sternberg P.W."/>
        </authorList>
    </citation>
    <scope>NUCLEOTIDE SEQUENCE [LARGE SCALE GENOMIC DNA]</scope>
    <source>
        <strain evidence="7">MT8872</strain>
    </source>
</reference>
<dbReference type="InterPro" id="IPR002999">
    <property type="entry name" value="Tudor"/>
</dbReference>
<name>A0A7E4ZWC5_PANRE</name>
<dbReference type="GO" id="GO:0031047">
    <property type="term" value="P:regulatory ncRNA-mediated gene silencing"/>
    <property type="evidence" value="ECO:0007669"/>
    <property type="project" value="UniProtKB-UniRule"/>
</dbReference>
<dbReference type="GO" id="GO:0003723">
    <property type="term" value="F:RNA binding"/>
    <property type="evidence" value="ECO:0007669"/>
    <property type="project" value="UniProtKB-UniRule"/>
</dbReference>
<sequence length="890" mass="98496">MSDSPQKRGVVKQVLSGDAVVIQGPPQPNGPPKEVTVYLANIAAPRLARRPNDGGSGQPDEPLAWEAREFLRKKLIGQTVTFIRDFLATSGREHGRIYLGGTSVETAENVAETAVSEGLLEVRPGKQVDENTQKLIDLQEKAKAAKKGRWAFDEEQLKEQVRNITWTVADPRALVDKYQLKPVKAVIEQVRDGSTVRAFLLPDNEYVTIQLSGVKTPSARANDGLAQPFGEEARFFVEQRLLQRDVEVVLESVSNQNFIGSVIHPRGNIAVFLLQEGYAKCVDWSIGLATGGPQPLRDAEKIAKEKKLRLWRHYVGSSSTANKKAFSGIVTEIGHGDSITVQTDDGTEQKIYLASIRPPRKEQPAEGAPAAPTNRKFSPLYDIPFLYETREYLRKKLLGKKVDISVDYVQAKTDLYPEKTAATVTLNGKNIAVELLEKGLVRVVRHRNDDDNRASDFDALLAAEANAEKEKKGQYAEKKGSNTIRIVELQNDLARSKQFLPAFERAKRSDAIVEFVSSGSRLRLYVPKENVLLTFLLGGISCPRGARLGPGGKPVGESEPFAEEALAFTKKHALQRDVKIEVENLDKNGGFIGYLFVQNASGAWVNLSELLVENGLASVHFTAERGPYGPQLSSAERHAKAGKRGLWATYVEPEAAAVEVDPSTDTADRKVNYRKVVVTEVVPRTFRFAVQAYDDAPTIEKLMTELAEVDDSTVGTLRPKKNEIVAVKYNEQWHRAKVESIKGDVAEIYYIDYGNRETLAPNKLAPLPAKFRTVQPLAKEYTLALVGVPNDDFYAGEASSALGEIVFAQQSLLLNPEYKINGLDAASLVTDDDKKEDIAKILVTDGFALAENRREKRFAKLVEQYAEAEKAARKSHKNIWQYGDFTGNEL</sequence>
<proteinExistence type="predicted"/>
<evidence type="ECO:0000256" key="2">
    <source>
        <dbReference type="ARBA" id="ARBA00022490"/>
    </source>
</evidence>
<protein>
    <submittedName>
        <fullName evidence="8">Staphylococcal nuclease domain-containing protein</fullName>
    </submittedName>
</protein>
<comment type="subcellular location">
    <subcellularLocation>
        <location evidence="1 4">Cytoplasm</location>
    </subcellularLocation>
</comment>
<dbReference type="CDD" id="cd00175">
    <property type="entry name" value="SNc"/>
    <property type="match status" value="2"/>
</dbReference>
<feature type="domain" description="TNase-like" evidence="6">
    <location>
        <begin position="324"/>
        <end position="477"/>
    </location>
</feature>
<dbReference type="SMART" id="SM00333">
    <property type="entry name" value="TUDOR"/>
    <property type="match status" value="1"/>
</dbReference>
<dbReference type="Gene3D" id="2.40.50.90">
    <property type="match status" value="5"/>
</dbReference>
<dbReference type="PANTHER" id="PTHR12302:SF2">
    <property type="entry name" value="STAPHYLOCOCCAL NUCLEASE DOMAIN-CONTAINING PROTEIN 1"/>
    <property type="match status" value="1"/>
</dbReference>
<keyword evidence="3" id="KW-0677">Repeat</keyword>
<feature type="domain" description="TNase-like" evidence="6">
    <location>
        <begin position="507"/>
        <end position="649"/>
    </location>
</feature>
<dbReference type="PIRSF" id="PIRSF017179">
    <property type="entry name" value="RISC-Tudor-SN"/>
    <property type="match status" value="1"/>
</dbReference>
<dbReference type="Gene3D" id="2.30.30.140">
    <property type="match status" value="1"/>
</dbReference>
<dbReference type="GO" id="GO:0006402">
    <property type="term" value="P:mRNA catabolic process"/>
    <property type="evidence" value="ECO:0007669"/>
    <property type="project" value="UniProtKB-UniRule"/>
</dbReference>
<evidence type="ECO:0000259" key="6">
    <source>
        <dbReference type="PROSITE" id="PS50830"/>
    </source>
</evidence>
<dbReference type="Pfam" id="PF00565">
    <property type="entry name" value="SNase"/>
    <property type="match status" value="5"/>
</dbReference>
<dbReference type="PROSITE" id="PS50830">
    <property type="entry name" value="TNASE_3"/>
    <property type="match status" value="4"/>
</dbReference>
<dbReference type="InterPro" id="IPR016071">
    <property type="entry name" value="Staphylococal_nuclease_OB-fold"/>
</dbReference>
<accession>A0A7E4ZWC5</accession>
<dbReference type="FunFam" id="2.40.50.90:FF:000001">
    <property type="entry name" value="Staphylococcal nuclease domain-containing protein"/>
    <property type="match status" value="1"/>
</dbReference>
<evidence type="ECO:0000256" key="1">
    <source>
        <dbReference type="ARBA" id="ARBA00004496"/>
    </source>
</evidence>
<feature type="domain" description="TNase-like" evidence="6">
    <location>
        <begin position="5"/>
        <end position="152"/>
    </location>
</feature>